<keyword evidence="1" id="KW-0732">Signal</keyword>
<evidence type="ECO:0000313" key="5">
    <source>
        <dbReference type="EMBL" id="KAK7878823.1"/>
    </source>
</evidence>
<keyword evidence="6" id="KW-1185">Reference proteome</keyword>
<evidence type="ECO:0000256" key="1">
    <source>
        <dbReference type="ARBA" id="ARBA00022729"/>
    </source>
</evidence>
<protein>
    <recommendedName>
        <fullName evidence="7">FRAS1 related extracellular matrix protein 2</fullName>
    </recommendedName>
</protein>
<evidence type="ECO:0000313" key="6">
    <source>
        <dbReference type="Proteomes" id="UP001460270"/>
    </source>
</evidence>
<reference evidence="6" key="1">
    <citation type="submission" date="2024-04" db="EMBL/GenBank/DDBJ databases">
        <title>Salinicola lusitanus LLJ914,a marine bacterium isolated from the Okinawa Trough.</title>
        <authorList>
            <person name="Li J."/>
        </authorList>
    </citation>
    <scope>NUCLEOTIDE SEQUENCE [LARGE SCALE GENOMIC DNA]</scope>
</reference>
<organism evidence="5 6">
    <name type="scientific">Mugilogobius chulae</name>
    <name type="common">yellowstripe goby</name>
    <dbReference type="NCBI Taxonomy" id="88201"/>
    <lineage>
        <taxon>Eukaryota</taxon>
        <taxon>Metazoa</taxon>
        <taxon>Chordata</taxon>
        <taxon>Craniata</taxon>
        <taxon>Vertebrata</taxon>
        <taxon>Euteleostomi</taxon>
        <taxon>Actinopterygii</taxon>
        <taxon>Neopterygii</taxon>
        <taxon>Teleostei</taxon>
        <taxon>Neoteleostei</taxon>
        <taxon>Acanthomorphata</taxon>
        <taxon>Gobiaria</taxon>
        <taxon>Gobiiformes</taxon>
        <taxon>Gobioidei</taxon>
        <taxon>Gobiidae</taxon>
        <taxon>Gobionellinae</taxon>
        <taxon>Mugilogobius</taxon>
    </lineage>
</organism>
<dbReference type="Pfam" id="PF16184">
    <property type="entry name" value="Cadherin_3"/>
    <property type="match status" value="3"/>
</dbReference>
<dbReference type="PROSITE" id="PS51854">
    <property type="entry name" value="CSPG"/>
    <property type="match status" value="3"/>
</dbReference>
<dbReference type="AlphaFoldDB" id="A0AAW0MQQ1"/>
<dbReference type="EMBL" id="JBBPFD010000463">
    <property type="protein sequence ID" value="KAK7878823.1"/>
    <property type="molecule type" value="Genomic_DNA"/>
</dbReference>
<accession>A0AAW0MQQ1</accession>
<evidence type="ECO:0008006" key="7">
    <source>
        <dbReference type="Google" id="ProtNLM"/>
    </source>
</evidence>
<keyword evidence="2" id="KW-0677">Repeat</keyword>
<dbReference type="InterPro" id="IPR039005">
    <property type="entry name" value="CSPG_rpt"/>
</dbReference>
<comment type="caution">
    <text evidence="5">The sequence shown here is derived from an EMBL/GenBank/DDBJ whole genome shotgun (WGS) entry which is preliminary data.</text>
</comment>
<dbReference type="InterPro" id="IPR051561">
    <property type="entry name" value="FRAS1_ECM"/>
</dbReference>
<keyword evidence="3" id="KW-0325">Glycoprotein</keyword>
<gene>
    <name evidence="5" type="ORF">WMY93_034271</name>
</gene>
<evidence type="ECO:0000256" key="3">
    <source>
        <dbReference type="ARBA" id="ARBA00023180"/>
    </source>
</evidence>
<feature type="repeat" description="CSPG" evidence="4">
    <location>
        <begin position="261"/>
        <end position="355"/>
    </location>
</feature>
<dbReference type="PANTHER" id="PTHR45739:SF3">
    <property type="entry name" value="FRAS-RELATED EXTRACELLULAR MATRIX PROTEIN 1B PRECURSOR"/>
    <property type="match status" value="1"/>
</dbReference>
<feature type="repeat" description="CSPG" evidence="4">
    <location>
        <begin position="15"/>
        <end position="127"/>
    </location>
</feature>
<feature type="repeat" description="CSPG" evidence="4">
    <location>
        <begin position="149"/>
        <end position="240"/>
    </location>
</feature>
<name>A0AAW0MQQ1_9GOBI</name>
<evidence type="ECO:0000256" key="4">
    <source>
        <dbReference type="PROSITE-ProRule" id="PRU01201"/>
    </source>
</evidence>
<dbReference type="Proteomes" id="UP001460270">
    <property type="component" value="Unassembled WGS sequence"/>
</dbReference>
<dbReference type="PANTHER" id="PTHR45739">
    <property type="entry name" value="MATRIX PROTEIN, PUTATIVE-RELATED"/>
    <property type="match status" value="1"/>
</dbReference>
<proteinExistence type="predicted"/>
<sequence>TVVVHVFPVKDQVPVEVSGTVRTLTVREDQVVYITPEQLHFRDQENPDQDLTYTITRTCYSPNRPDLMDAGRLFFTDNSNSMKRDHMVPVLKSFTQSAVNHMKVGFMPPIEDIGPDPLSVRFEFSVQDLQGGLVSGLDFNITVLPVDDQKPQAFSNLVRVEEGGSVFISEEHLMVRDRDSPEDALRAHILKGALHGRLEKQGQTLKQGDTFSLLDLRNLRVRYIHDDSETTADEIDLRISDGTNSVDVVLHVQILPMNDEAPVLGRFLLDSLVCNESGSIRISLDHLRASDRDSEDLRLVYMLARTPNFGTLQKSGLNVDRFTQQDLLQGLVYYRHSGAEIGPAPILDTVTLIISDAEASLTDGCCHGDAPPPPVPLHGSLPVYDLNVTVLPVNNQPPSITLVRTLH</sequence>
<evidence type="ECO:0000256" key="2">
    <source>
        <dbReference type="ARBA" id="ARBA00022737"/>
    </source>
</evidence>
<feature type="non-terminal residue" evidence="5">
    <location>
        <position position="1"/>
    </location>
</feature>
<dbReference type="GO" id="GO:0009653">
    <property type="term" value="P:anatomical structure morphogenesis"/>
    <property type="evidence" value="ECO:0007669"/>
    <property type="project" value="TreeGrafter"/>
</dbReference>